<feature type="chain" id="PRO_5014908375" description="2-dehydropantoate 2-reductase" evidence="1">
    <location>
        <begin position="30"/>
        <end position="311"/>
    </location>
</feature>
<dbReference type="AlphaFoldDB" id="A0A2L2TLH0"/>
<dbReference type="Proteomes" id="UP000245910">
    <property type="component" value="Chromosome III"/>
</dbReference>
<evidence type="ECO:0000313" key="4">
    <source>
        <dbReference type="EMBL" id="CEI70969.1"/>
    </source>
</evidence>
<dbReference type="GO" id="GO:0005737">
    <property type="term" value="C:cytoplasm"/>
    <property type="evidence" value="ECO:0007669"/>
    <property type="project" value="TreeGrafter"/>
</dbReference>
<dbReference type="InterPro" id="IPR013332">
    <property type="entry name" value="KPR_N"/>
</dbReference>
<evidence type="ECO:0000259" key="2">
    <source>
        <dbReference type="Pfam" id="PF02558"/>
    </source>
</evidence>
<dbReference type="PANTHER" id="PTHR21708">
    <property type="entry name" value="PROBABLE 2-DEHYDROPANTOATE 2-REDUCTASE"/>
    <property type="match status" value="1"/>
</dbReference>
<dbReference type="InterPro" id="IPR008927">
    <property type="entry name" value="6-PGluconate_DH-like_C_sf"/>
</dbReference>
<evidence type="ECO:0000256" key="1">
    <source>
        <dbReference type="SAM" id="SignalP"/>
    </source>
</evidence>
<feature type="domain" description="Ketopantoate reductase N-terminal" evidence="2">
    <location>
        <begin position="11"/>
        <end position="177"/>
    </location>
</feature>
<dbReference type="STRING" id="56646.A0A2L2TLH0"/>
<dbReference type="Gene3D" id="3.40.50.720">
    <property type="entry name" value="NAD(P)-binding Rossmann-like Domain"/>
    <property type="match status" value="1"/>
</dbReference>
<dbReference type="InterPro" id="IPR013752">
    <property type="entry name" value="KPA_reductase"/>
</dbReference>
<accession>A0A2L2TLH0</accession>
<protein>
    <recommendedName>
        <fullName evidence="6">2-dehydropantoate 2-reductase</fullName>
    </recommendedName>
</protein>
<feature type="domain" description="Ketopantoate reductase C-terminal" evidence="3">
    <location>
        <begin position="217"/>
        <end position="300"/>
    </location>
</feature>
<proteinExistence type="predicted"/>
<keyword evidence="1" id="KW-0732">Signal</keyword>
<keyword evidence="5" id="KW-1185">Reference proteome</keyword>
<dbReference type="Pfam" id="PF02558">
    <property type="entry name" value="ApbA"/>
    <property type="match status" value="1"/>
</dbReference>
<evidence type="ECO:0000259" key="3">
    <source>
        <dbReference type="Pfam" id="PF08546"/>
    </source>
</evidence>
<name>A0A2L2TLH0_9HYPO</name>
<reference evidence="5" key="1">
    <citation type="submission" date="2014-10" db="EMBL/GenBank/DDBJ databases">
        <authorList>
            <person name="King R."/>
        </authorList>
    </citation>
    <scope>NUCLEOTIDE SEQUENCE [LARGE SCALE GENOMIC DNA]</scope>
    <source>
        <strain evidence="5">A3/5</strain>
    </source>
</reference>
<sequence length="311" mass="34053">MVVTSNVLLIGGMGLGVIAALSLEASCRAQITVVLRSNYKLVKQNGYDIKSCDHGKMEGWSPTKSKVYSQLVIPATYIRPVVVHQVPHVSSNDRPYDYIVITTKNILNTGPGMAELIIPAVSFGKTVIVLIQNGLNIERPYLERYPYNIILSGISFAGSQEIKPGVIEHCYHDNLLVSAFRTQNVDITREQEAAKSFVSLYAASGKASCFHTAETISRRWEKLVYNAIINPLCAITNLDSGYLRQSGSAMVKIIRDAMEEVIAAAAAAGYTLPPDTAQELLKDDPIESHFEPSTLQDIRKVCESATSFTSP</sequence>
<dbReference type="SUPFAM" id="SSF48179">
    <property type="entry name" value="6-phosphogluconate dehydrogenase C-terminal domain-like"/>
    <property type="match status" value="1"/>
</dbReference>
<dbReference type="Pfam" id="PF08546">
    <property type="entry name" value="ApbA_C"/>
    <property type="match status" value="1"/>
</dbReference>
<dbReference type="PANTHER" id="PTHR21708:SF30">
    <property type="entry name" value="2-DEHYDROPANTOATE 2-REDUCTASE-RELATED"/>
    <property type="match status" value="1"/>
</dbReference>
<evidence type="ECO:0008006" key="6">
    <source>
        <dbReference type="Google" id="ProtNLM"/>
    </source>
</evidence>
<feature type="signal peptide" evidence="1">
    <location>
        <begin position="1"/>
        <end position="29"/>
    </location>
</feature>
<dbReference type="InterPro" id="IPR013328">
    <property type="entry name" value="6PGD_dom2"/>
</dbReference>
<dbReference type="EMBL" id="LN649231">
    <property type="protein sequence ID" value="CEI70969.1"/>
    <property type="molecule type" value="Genomic_DNA"/>
</dbReference>
<organism evidence="4 5">
    <name type="scientific">Fusarium venenatum</name>
    <dbReference type="NCBI Taxonomy" id="56646"/>
    <lineage>
        <taxon>Eukaryota</taxon>
        <taxon>Fungi</taxon>
        <taxon>Dikarya</taxon>
        <taxon>Ascomycota</taxon>
        <taxon>Pezizomycotina</taxon>
        <taxon>Sordariomycetes</taxon>
        <taxon>Hypocreomycetidae</taxon>
        <taxon>Hypocreales</taxon>
        <taxon>Nectriaceae</taxon>
        <taxon>Fusarium</taxon>
    </lineage>
</organism>
<dbReference type="InterPro" id="IPR051402">
    <property type="entry name" value="KPR-Related"/>
</dbReference>
<dbReference type="Gene3D" id="1.10.1040.10">
    <property type="entry name" value="N-(1-d-carboxylethyl)-l-norvaline Dehydrogenase, domain 2"/>
    <property type="match status" value="1"/>
</dbReference>
<evidence type="ECO:0000313" key="5">
    <source>
        <dbReference type="Proteomes" id="UP000245910"/>
    </source>
</evidence>